<reference evidence="2" key="4">
    <citation type="submission" date="2024-07" db="EMBL/GenBank/DDBJ databases">
        <authorList>
            <person name="Wildschutte H."/>
        </authorList>
    </citation>
    <scope>NUCLEOTIDE SEQUENCE</scope>
    <source>
        <strain evidence="2">N60</strain>
    </source>
</reference>
<reference evidence="5" key="3">
    <citation type="submission" date="2024-07" db="EMBL/GenBank/DDBJ databases">
        <title>Pseudomonas strain that inhibits Aeromonas fish pathogens.</title>
        <authorList>
            <person name="Wildschutte H."/>
        </authorList>
    </citation>
    <scope>NUCLEOTIDE SEQUENCE [LARGE SCALE GENOMIC DNA]</scope>
    <source>
        <strain evidence="5">n60</strain>
    </source>
</reference>
<evidence type="ECO:0000313" key="5">
    <source>
        <dbReference type="Proteomes" id="UP001560293"/>
    </source>
</evidence>
<proteinExistence type="predicted"/>
<dbReference type="GeneID" id="89530176"/>
<reference evidence="3 4" key="1">
    <citation type="submission" date="2019-03" db="EMBL/GenBank/DDBJ databases">
        <title>Root nodule microbial communities of legume samples collected from USA, Mexico and Botswana.</title>
        <authorList>
            <person name="Hirsch A."/>
        </authorList>
    </citation>
    <scope>NUCLEOTIDE SEQUENCE [LARGE SCALE GENOMIC DNA]</scope>
    <source>
        <strain evidence="3 4">55</strain>
    </source>
</reference>
<evidence type="ECO:0000313" key="1">
    <source>
        <dbReference type="EMBL" id="MCT2118323.1"/>
    </source>
</evidence>
<sequence>MGIRDLFGRRRRGIAADPADLDHLRRWCRTRVGVEAYLEPETLVSVPGLCLVAFDGEWTRRPVGDVATARRLAARLKLPLFDASIQGYPQRMRDYEQVRITREKRERARRLREQMREADGR</sequence>
<name>A0A177JLX6_9ACTN</name>
<protein>
    <submittedName>
        <fullName evidence="1">Oxidoreductase</fullName>
    </submittedName>
</protein>
<dbReference type="EMBL" id="JALXTC010000053">
    <property type="protein sequence ID" value="MCT2118323.1"/>
    <property type="molecule type" value="Genomic_DNA"/>
</dbReference>
<dbReference type="AlphaFoldDB" id="A0A177JLX6"/>
<comment type="caution">
    <text evidence="3">The sequence shown here is derived from an EMBL/GenBank/DDBJ whole genome shotgun (WGS) entry which is preliminary data.</text>
</comment>
<accession>A0A177JLX6</accession>
<evidence type="ECO:0000313" key="2">
    <source>
        <dbReference type="EMBL" id="MEX6465126.1"/>
    </source>
</evidence>
<gene>
    <name evidence="2" type="ORF">AB6N35_12440</name>
    <name evidence="3" type="ORF">EDD19_10113</name>
    <name evidence="1" type="ORF">M3D93_11270</name>
</gene>
<dbReference type="Proteomes" id="UP001206890">
    <property type="component" value="Unassembled WGS sequence"/>
</dbReference>
<dbReference type="Proteomes" id="UP000295805">
    <property type="component" value="Unassembled WGS sequence"/>
</dbReference>
<reference evidence="1" key="2">
    <citation type="submission" date="2022-04" db="EMBL/GenBank/DDBJ databases">
        <title>Human microbiome associated bacterial genomes.</title>
        <authorList>
            <person name="Sandstrom S."/>
            <person name="Salamzade R."/>
            <person name="Kalan L.R."/>
        </authorList>
    </citation>
    <scope>NUCLEOTIDE SEQUENCE</scope>
    <source>
        <strain evidence="1">P3-SID1762</strain>
    </source>
</reference>
<evidence type="ECO:0000313" key="4">
    <source>
        <dbReference type="Proteomes" id="UP000295805"/>
    </source>
</evidence>
<keyword evidence="5" id="KW-1185">Reference proteome</keyword>
<dbReference type="EMBL" id="SMCX01000001">
    <property type="protein sequence ID" value="TCW26607.1"/>
    <property type="molecule type" value="Genomic_DNA"/>
</dbReference>
<evidence type="ECO:0000313" key="3">
    <source>
        <dbReference type="EMBL" id="TCW26607.1"/>
    </source>
</evidence>
<dbReference type="Proteomes" id="UP001560293">
    <property type="component" value="Unassembled WGS sequence"/>
</dbReference>
<dbReference type="EMBL" id="JBFTEZ010000002">
    <property type="protein sequence ID" value="MEX6465126.1"/>
    <property type="molecule type" value="Genomic_DNA"/>
</dbReference>
<dbReference type="OrthoDB" id="5192422at2"/>
<organism evidence="3 4">
    <name type="scientific">Dietzia cinnamea</name>
    <dbReference type="NCBI Taxonomy" id="321318"/>
    <lineage>
        <taxon>Bacteria</taxon>
        <taxon>Bacillati</taxon>
        <taxon>Actinomycetota</taxon>
        <taxon>Actinomycetes</taxon>
        <taxon>Mycobacteriales</taxon>
        <taxon>Dietziaceae</taxon>
        <taxon>Dietzia</taxon>
    </lineage>
</organism>
<dbReference type="RefSeq" id="WP_007632918.1">
    <property type="nucleotide sequence ID" value="NZ_CP143053.1"/>
</dbReference>